<evidence type="ECO:0000256" key="1">
    <source>
        <dbReference type="SAM" id="Phobius"/>
    </source>
</evidence>
<evidence type="ECO:0000313" key="2">
    <source>
        <dbReference type="EMBL" id="TCJ17958.1"/>
    </source>
</evidence>
<keyword evidence="1" id="KW-0472">Membrane</keyword>
<keyword evidence="1" id="KW-1133">Transmembrane helix</keyword>
<dbReference type="OrthoDB" id="8562683at2"/>
<dbReference type="Pfam" id="PF10975">
    <property type="entry name" value="DUF2802"/>
    <property type="match status" value="1"/>
</dbReference>
<accession>A0A4R1BL31</accession>
<dbReference type="RefSeq" id="WP_131444877.1">
    <property type="nucleotide sequence ID" value="NZ_SJZB01000013.1"/>
</dbReference>
<dbReference type="EMBL" id="SJZB01000013">
    <property type="protein sequence ID" value="TCJ17958.1"/>
    <property type="molecule type" value="Genomic_DNA"/>
</dbReference>
<dbReference type="AlphaFoldDB" id="A0A4R1BL31"/>
<protein>
    <submittedName>
        <fullName evidence="2">DUF2802 domain-containing protein</fullName>
    </submittedName>
</protein>
<gene>
    <name evidence="2" type="ORF">EZJ19_03355</name>
</gene>
<sequence>MMELTITWREFLLAVCFAGAAYLLVGLARQRVARGRRDTELAELRSELAALRQRLEALENTVDAAPGGAAAAAGTEAYDYAVQYARQGMIAPEIAARCGISRDEATLIVAMHGKGREIAPPG</sequence>
<name>A0A4R1BL31_9PROT</name>
<dbReference type="Proteomes" id="UP000295443">
    <property type="component" value="Unassembled WGS sequence"/>
</dbReference>
<feature type="transmembrane region" description="Helical" evidence="1">
    <location>
        <begin position="6"/>
        <end position="27"/>
    </location>
</feature>
<dbReference type="InterPro" id="IPR021244">
    <property type="entry name" value="DUF2802"/>
</dbReference>
<keyword evidence="1" id="KW-0812">Transmembrane</keyword>
<comment type="caution">
    <text evidence="2">The sequence shown here is derived from an EMBL/GenBank/DDBJ whole genome shotgun (WGS) entry which is preliminary data.</text>
</comment>
<proteinExistence type="predicted"/>
<organism evidence="2 3">
    <name type="scientific">Parasulfuritortus cantonensis</name>
    <dbReference type="NCBI Taxonomy" id="2528202"/>
    <lineage>
        <taxon>Bacteria</taxon>
        <taxon>Pseudomonadati</taxon>
        <taxon>Pseudomonadota</taxon>
        <taxon>Betaproteobacteria</taxon>
        <taxon>Nitrosomonadales</taxon>
        <taxon>Thiobacillaceae</taxon>
        <taxon>Parasulfuritortus</taxon>
    </lineage>
</organism>
<reference evidence="2 3" key="1">
    <citation type="submission" date="2019-03" db="EMBL/GenBank/DDBJ databases">
        <title>Genome sequence of Thiobacillaceae bacterium LSR1, a sulfur-oxidizing bacterium isolated from freshwater sediment.</title>
        <authorList>
            <person name="Li S."/>
        </authorList>
    </citation>
    <scope>NUCLEOTIDE SEQUENCE [LARGE SCALE GENOMIC DNA]</scope>
    <source>
        <strain evidence="2 3">LSR1</strain>
    </source>
</reference>
<keyword evidence="3" id="KW-1185">Reference proteome</keyword>
<evidence type="ECO:0000313" key="3">
    <source>
        <dbReference type="Proteomes" id="UP000295443"/>
    </source>
</evidence>